<keyword evidence="4" id="KW-1185">Reference proteome</keyword>
<organism evidence="3 4">
    <name type="scientific">Ciona intestinalis</name>
    <name type="common">Transparent sea squirt</name>
    <name type="synonym">Ascidia intestinalis</name>
    <dbReference type="NCBI Taxonomy" id="7719"/>
    <lineage>
        <taxon>Eukaryota</taxon>
        <taxon>Metazoa</taxon>
        <taxon>Chordata</taxon>
        <taxon>Tunicata</taxon>
        <taxon>Ascidiacea</taxon>
        <taxon>Phlebobranchia</taxon>
        <taxon>Cionidae</taxon>
        <taxon>Ciona</taxon>
    </lineage>
</organism>
<dbReference type="EMBL" id="EAAA01000053">
    <property type="status" value="NOT_ANNOTATED_CDS"/>
    <property type="molecule type" value="Genomic_DNA"/>
</dbReference>
<reference evidence="4" key="1">
    <citation type="journal article" date="2002" name="Science">
        <title>The draft genome of Ciona intestinalis: insights into chordate and vertebrate origins.</title>
        <authorList>
            <person name="Dehal P."/>
            <person name="Satou Y."/>
            <person name="Campbell R.K."/>
            <person name="Chapman J."/>
            <person name="Degnan B."/>
            <person name="De Tomaso A."/>
            <person name="Davidson B."/>
            <person name="Di Gregorio A."/>
            <person name="Gelpke M."/>
            <person name="Goodstein D.M."/>
            <person name="Harafuji N."/>
            <person name="Hastings K.E."/>
            <person name="Ho I."/>
            <person name="Hotta K."/>
            <person name="Huang W."/>
            <person name="Kawashima T."/>
            <person name="Lemaire P."/>
            <person name="Martinez D."/>
            <person name="Meinertzhagen I.A."/>
            <person name="Necula S."/>
            <person name="Nonaka M."/>
            <person name="Putnam N."/>
            <person name="Rash S."/>
            <person name="Saiga H."/>
            <person name="Satake M."/>
            <person name="Terry A."/>
            <person name="Yamada L."/>
            <person name="Wang H.G."/>
            <person name="Awazu S."/>
            <person name="Azumi K."/>
            <person name="Boore J."/>
            <person name="Branno M."/>
            <person name="Chin-Bow S."/>
            <person name="DeSantis R."/>
            <person name="Doyle S."/>
            <person name="Francino P."/>
            <person name="Keys D.N."/>
            <person name="Haga S."/>
            <person name="Hayashi H."/>
            <person name="Hino K."/>
            <person name="Imai K.S."/>
            <person name="Inaba K."/>
            <person name="Kano S."/>
            <person name="Kobayashi K."/>
            <person name="Kobayashi M."/>
            <person name="Lee B.I."/>
            <person name="Makabe K.W."/>
            <person name="Manohar C."/>
            <person name="Matassi G."/>
            <person name="Medina M."/>
            <person name="Mochizuki Y."/>
            <person name="Mount S."/>
            <person name="Morishita T."/>
            <person name="Miura S."/>
            <person name="Nakayama A."/>
            <person name="Nishizaka S."/>
            <person name="Nomoto H."/>
            <person name="Ohta F."/>
            <person name="Oishi K."/>
            <person name="Rigoutsos I."/>
            <person name="Sano M."/>
            <person name="Sasaki A."/>
            <person name="Sasakura Y."/>
            <person name="Shoguchi E."/>
            <person name="Shin-i T."/>
            <person name="Spagnuolo A."/>
            <person name="Stainier D."/>
            <person name="Suzuki M.M."/>
            <person name="Tassy O."/>
            <person name="Takatori N."/>
            <person name="Tokuoka M."/>
            <person name="Yagi K."/>
            <person name="Yoshizaki F."/>
            <person name="Wada S."/>
            <person name="Zhang C."/>
            <person name="Hyatt P.D."/>
            <person name="Larimer F."/>
            <person name="Detter C."/>
            <person name="Doggett N."/>
            <person name="Glavina T."/>
            <person name="Hawkins T."/>
            <person name="Richardson P."/>
            <person name="Lucas S."/>
            <person name="Kohara Y."/>
            <person name="Levine M."/>
            <person name="Satoh N."/>
            <person name="Rokhsar D.S."/>
        </authorList>
    </citation>
    <scope>NUCLEOTIDE SEQUENCE [LARGE SCALE GENOMIC DNA]</scope>
</reference>
<accession>F6QRN5</accession>
<feature type="chain" id="PRO_5003345173" evidence="2">
    <location>
        <begin position="19"/>
        <end position="466"/>
    </location>
</feature>
<evidence type="ECO:0000313" key="4">
    <source>
        <dbReference type="Proteomes" id="UP000008144"/>
    </source>
</evidence>
<keyword evidence="1" id="KW-1133">Transmembrane helix</keyword>
<name>F6QRN5_CIOIN</name>
<proteinExistence type="predicted"/>
<evidence type="ECO:0000256" key="2">
    <source>
        <dbReference type="SAM" id="SignalP"/>
    </source>
</evidence>
<dbReference type="Ensembl" id="ENSCINT00000025454.2">
    <property type="protein sequence ID" value="ENSCINP00000025208.2"/>
    <property type="gene ID" value="ENSCING00000013815.2"/>
</dbReference>
<evidence type="ECO:0000256" key="1">
    <source>
        <dbReference type="SAM" id="Phobius"/>
    </source>
</evidence>
<feature type="transmembrane region" description="Helical" evidence="1">
    <location>
        <begin position="320"/>
        <end position="342"/>
    </location>
</feature>
<dbReference type="AlphaFoldDB" id="F6QRN5"/>
<reference evidence="3" key="3">
    <citation type="submission" date="2025-08" db="UniProtKB">
        <authorList>
            <consortium name="Ensembl"/>
        </authorList>
    </citation>
    <scope>IDENTIFICATION</scope>
</reference>
<evidence type="ECO:0000313" key="3">
    <source>
        <dbReference type="Ensembl" id="ENSCINP00000025208.2"/>
    </source>
</evidence>
<dbReference type="InParanoid" id="F6QRN5"/>
<dbReference type="Proteomes" id="UP000008144">
    <property type="component" value="Chromosome 1"/>
</dbReference>
<reference evidence="3" key="2">
    <citation type="journal article" date="2008" name="Genome Biol.">
        <title>Improved genome assembly and evidence-based global gene model set for the chordate Ciona intestinalis: new insight into intron and operon populations.</title>
        <authorList>
            <person name="Satou Y."/>
            <person name="Mineta K."/>
            <person name="Ogasawara M."/>
            <person name="Sasakura Y."/>
            <person name="Shoguchi E."/>
            <person name="Ueno K."/>
            <person name="Yamada L."/>
            <person name="Matsumoto J."/>
            <person name="Wasserscheid J."/>
            <person name="Dewar K."/>
            <person name="Wiley G.B."/>
            <person name="Macmil S.L."/>
            <person name="Roe B.A."/>
            <person name="Zeller R.W."/>
            <person name="Hastings K.E."/>
            <person name="Lemaire P."/>
            <person name="Lindquist E."/>
            <person name="Endo T."/>
            <person name="Hotta K."/>
            <person name="Inaba K."/>
        </authorList>
    </citation>
    <scope>NUCLEOTIDE SEQUENCE [LARGE SCALE GENOMIC DNA]</scope>
    <source>
        <strain evidence="3">wild type</strain>
    </source>
</reference>
<feature type="signal peptide" evidence="2">
    <location>
        <begin position="1"/>
        <end position="18"/>
    </location>
</feature>
<sequence>MQIKVIFLWLFLSKVAHGVTYHRCSDDQETCTDCVFNNSTELENITGSDMLSKVKINGLKWTANTNNMEYTWTFNGDVNINISISIYQITDENNRAFPLHGCCNVPIYEQHCRVNEIRHGIVYGVNYNGERGIDVRRIKLTVKPGKNITEQNGRYLHVCPPLVHNIHNLPQRVCPCVTFDTKTGSLLPIHQNNNTLLNIRANGGRINNTDGSCMFSIGKDYVHQHGKPIGKSDHDESRSVTLPGYYWLNKQLFDAQNQPVNCTENNSNFDYTCIAVYKGNQSANVACVPNFACLIQMEMVTITVKGQVFHEGGDPALKRIGISITMGLASCVLFILMMYTAYHYRHKVKKFFKPDVIVPLSLTTILGSPCNEDQTCQIQDCEIVDLFIPGETHGLNYVAPAKPDVRNKTSLRASGIVAHDTHLVANDFTIDGYKSKHGLFFGNFDNCNRSNEELSSCSSLTNCSKD</sequence>
<keyword evidence="2" id="KW-0732">Signal</keyword>
<dbReference type="HOGENOM" id="CLU_587354_0_0_1"/>
<reference evidence="3" key="4">
    <citation type="submission" date="2025-09" db="UniProtKB">
        <authorList>
            <consortium name="Ensembl"/>
        </authorList>
    </citation>
    <scope>IDENTIFICATION</scope>
</reference>
<keyword evidence="1" id="KW-0812">Transmembrane</keyword>
<keyword evidence="1" id="KW-0472">Membrane</keyword>
<protein>
    <submittedName>
        <fullName evidence="3">Uncharacterized protein</fullName>
    </submittedName>
</protein>